<accession>A0A069SX54</accession>
<dbReference type="EMBL" id="JNHM01000002">
    <property type="protein sequence ID" value="KDS56880.1"/>
    <property type="molecule type" value="Genomic_DNA"/>
</dbReference>
<dbReference type="AlphaFoldDB" id="A0A069SX54"/>
<sequence length="39" mass="4505">MLLTDFIKNETSARKDESGQKFRFSNMDCRSIIPVILSL</sequence>
<protein>
    <submittedName>
        <fullName evidence="1">Uncharacterized protein</fullName>
    </submittedName>
</protein>
<gene>
    <name evidence="1" type="ORF">M099_0115</name>
</gene>
<evidence type="ECO:0000313" key="2">
    <source>
        <dbReference type="Proteomes" id="UP000027661"/>
    </source>
</evidence>
<proteinExistence type="predicted"/>
<organism evidence="1 2">
    <name type="scientific">Phocaeicola vulgatus str. 3975 RP4</name>
    <dbReference type="NCBI Taxonomy" id="1339352"/>
    <lineage>
        <taxon>Bacteria</taxon>
        <taxon>Pseudomonadati</taxon>
        <taxon>Bacteroidota</taxon>
        <taxon>Bacteroidia</taxon>
        <taxon>Bacteroidales</taxon>
        <taxon>Bacteroidaceae</taxon>
        <taxon>Phocaeicola</taxon>
    </lineage>
</organism>
<name>A0A069SX54_PHOVU</name>
<reference evidence="1 2" key="1">
    <citation type="submission" date="2014-04" db="EMBL/GenBank/DDBJ databases">
        <authorList>
            <person name="Sears C."/>
            <person name="Carroll K."/>
            <person name="Sack B.R."/>
            <person name="Qadri F."/>
            <person name="Myers L.L."/>
            <person name="Chung G.-T."/>
            <person name="Escheverria P."/>
            <person name="Fraser C.M."/>
            <person name="Sadzewicz L."/>
            <person name="Shefchek K.A."/>
            <person name="Tallon L."/>
            <person name="Das S.P."/>
            <person name="Daugherty S."/>
            <person name="Mongodin E.F."/>
        </authorList>
    </citation>
    <scope>NUCLEOTIDE SEQUENCE [LARGE SCALE GENOMIC DNA]</scope>
    <source>
        <strain evidence="1 2">3975 RP4</strain>
    </source>
</reference>
<evidence type="ECO:0000313" key="1">
    <source>
        <dbReference type="EMBL" id="KDS56880.1"/>
    </source>
</evidence>
<comment type="caution">
    <text evidence="1">The sequence shown here is derived from an EMBL/GenBank/DDBJ whole genome shotgun (WGS) entry which is preliminary data.</text>
</comment>
<dbReference type="Proteomes" id="UP000027661">
    <property type="component" value="Unassembled WGS sequence"/>
</dbReference>